<evidence type="ECO:0000313" key="1">
    <source>
        <dbReference type="EMBL" id="CAJ74625.1"/>
    </source>
</evidence>
<sequence>MKIYKKSGMHPWQLRFFLCVIYIPSDILKGETVAIFRILNCCKKCNCNKNPLSENHVKQREYFCGLTLHKTL</sequence>
<dbReference type="AlphaFoldDB" id="Q1Q3N1"/>
<proteinExistence type="predicted"/>
<gene>
    <name evidence="1" type="ORF">kuste3862</name>
</gene>
<reference evidence="1" key="2">
    <citation type="submission" date="2006-01" db="EMBL/GenBank/DDBJ databases">
        <authorList>
            <person name="Genoscope"/>
        </authorList>
    </citation>
    <scope>NUCLEOTIDE SEQUENCE</scope>
</reference>
<organism evidence="1">
    <name type="scientific">Kuenenia stuttgartiensis</name>
    <dbReference type="NCBI Taxonomy" id="174633"/>
    <lineage>
        <taxon>Bacteria</taxon>
        <taxon>Pseudomonadati</taxon>
        <taxon>Planctomycetota</taxon>
        <taxon>Candidatus Brocadiia</taxon>
        <taxon>Candidatus Brocadiales</taxon>
        <taxon>Candidatus Brocadiaceae</taxon>
        <taxon>Candidatus Kuenenia</taxon>
    </lineage>
</organism>
<reference evidence="1" key="1">
    <citation type="journal article" date="2006" name="Nature">
        <title>Deciphering the evolution and metabolism of an anammox bacterium from a community genome.</title>
        <authorList>
            <person name="Strous M."/>
            <person name="Pelletier E."/>
            <person name="Mangenot S."/>
            <person name="Rattei T."/>
            <person name="Lehner A."/>
            <person name="Taylor M.W."/>
            <person name="Horn M."/>
            <person name="Daims H."/>
            <person name="Bartol-Mavel D."/>
            <person name="Wincker P."/>
            <person name="Barbe V."/>
            <person name="Fonknechten N."/>
            <person name="Vallenet D."/>
            <person name="Segurens B."/>
            <person name="Schenowitz-Truong C."/>
            <person name="Medigue C."/>
            <person name="Collingro A."/>
            <person name="Snel B."/>
            <person name="Dutilh B.E."/>
            <person name="OpDenCamp H.J.M."/>
            <person name="vanDerDrift C."/>
            <person name="Cirpus I."/>
            <person name="vanDePas-Schoonen K.T."/>
            <person name="Harhangi H.R."/>
            <person name="vanNiftrik L."/>
            <person name="Schmid M."/>
            <person name="Keltjens J."/>
            <person name="vanDeVossenberg J."/>
            <person name="Kartal B."/>
            <person name="Meier H."/>
            <person name="Frishman D."/>
            <person name="Huynen M.A."/>
            <person name="Mewes H."/>
            <person name="Weissenbach J."/>
            <person name="Jetten M.S.M."/>
            <person name="Wagner M."/>
            <person name="LePaslier D."/>
        </authorList>
    </citation>
    <scope>NUCLEOTIDE SEQUENCE</scope>
</reference>
<accession>Q1Q3N1</accession>
<protein>
    <submittedName>
        <fullName evidence="1">Uncharacterized protein</fullName>
    </submittedName>
</protein>
<name>Q1Q3N1_KUEST</name>
<dbReference type="EMBL" id="CT573071">
    <property type="protein sequence ID" value="CAJ74625.1"/>
    <property type="molecule type" value="Genomic_DNA"/>
</dbReference>